<protein>
    <submittedName>
        <fullName evidence="1">Uncharacterized protein</fullName>
    </submittedName>
</protein>
<keyword evidence="2" id="KW-1185">Reference proteome</keyword>
<reference evidence="1" key="1">
    <citation type="submission" date="2021-11" db="EMBL/GenBank/DDBJ databases">
        <title>Fusarium solani-melongenae Genome sequencing and assembly.</title>
        <authorList>
            <person name="Xie S."/>
            <person name="Huang L."/>
            <person name="Zhang X."/>
        </authorList>
    </citation>
    <scope>NUCLEOTIDE SEQUENCE</scope>
    <source>
        <strain evidence="1">CRI 24-3</strain>
    </source>
</reference>
<name>A0ACD3Z659_FUSSC</name>
<evidence type="ECO:0000313" key="1">
    <source>
        <dbReference type="EMBL" id="UPK96627.1"/>
    </source>
</evidence>
<proteinExistence type="predicted"/>
<dbReference type="EMBL" id="CP090035">
    <property type="protein sequence ID" value="UPK96627.1"/>
    <property type="molecule type" value="Genomic_DNA"/>
</dbReference>
<gene>
    <name evidence="1" type="ORF">LCI18_007562</name>
</gene>
<organism evidence="1 2">
    <name type="scientific">Fusarium solani subsp. cucurbitae</name>
    <name type="common">Neocosmosporum cucurbitae</name>
    <dbReference type="NCBI Taxonomy" id="2747967"/>
    <lineage>
        <taxon>Eukaryota</taxon>
        <taxon>Fungi</taxon>
        <taxon>Dikarya</taxon>
        <taxon>Ascomycota</taxon>
        <taxon>Pezizomycotina</taxon>
        <taxon>Sordariomycetes</taxon>
        <taxon>Hypocreomycetidae</taxon>
        <taxon>Hypocreales</taxon>
        <taxon>Nectriaceae</taxon>
        <taxon>Fusarium</taxon>
        <taxon>Fusarium solani species complex</taxon>
    </lineage>
</organism>
<accession>A0ACD3Z659</accession>
<dbReference type="Proteomes" id="UP000830768">
    <property type="component" value="Chromosome 6"/>
</dbReference>
<evidence type="ECO:0000313" key="2">
    <source>
        <dbReference type="Proteomes" id="UP000830768"/>
    </source>
</evidence>
<sequence length="253" mass="28454">MILQHSLYPIIYQKIAKAFIRVKQHGRYTVCNKQGLYWEHSNAHRGNLSWKAFTSYLSNNCLYGQMEVESQRELTGTPCPCQSGTSFPQLLEISLEGGASLSALMGLDTQISSLLLSVRACNQCSNDARLIQDAFSALKNVLVLLEAEESVYIPTSRTHDSYGRPSSQGPSLSLAEASQSVTLKETFTFGSIILDDYESTMIAKRLIRDSALRIGRNLRWISVKCRTIRQLDHFNQEIKTTIDRIKIIIARTT</sequence>